<protein>
    <recommendedName>
        <fullName evidence="3">Nucleotidyltransferase family protein</fullName>
    </recommendedName>
</protein>
<sequence>MKTETDIIQLIEEDSWMMDIIHATAKLQLPDWWVCAGFVRAKIWDTMHQFSKRTPLSDIDVIFFDPTQPEEEYEKRLEKQLSFILPGIPWSVKNQARMHKVNSLSPYLSSMDAMANFPETATAIGVKTNQYGDIVISAPHGIKDVLNLEVKPSPRFLSDKELLKIFEQRMKRKEWKRNWHNLTIYKGDV</sequence>
<dbReference type="PANTHER" id="PTHR39166">
    <property type="entry name" value="BLL1166 PROTEIN"/>
    <property type="match status" value="1"/>
</dbReference>
<organism evidence="1 2">
    <name type="scientific">Sediminibacillus halophilus</name>
    <dbReference type="NCBI Taxonomy" id="482461"/>
    <lineage>
        <taxon>Bacteria</taxon>
        <taxon>Bacillati</taxon>
        <taxon>Bacillota</taxon>
        <taxon>Bacilli</taxon>
        <taxon>Bacillales</taxon>
        <taxon>Bacillaceae</taxon>
        <taxon>Sediminibacillus</taxon>
    </lineage>
</organism>
<accession>A0A1G9NQZ3</accession>
<keyword evidence="2" id="KW-1185">Reference proteome</keyword>
<dbReference type="EMBL" id="FNHF01000001">
    <property type="protein sequence ID" value="SDL88799.1"/>
    <property type="molecule type" value="Genomic_DNA"/>
</dbReference>
<dbReference type="InterPro" id="IPR009267">
    <property type="entry name" value="NTP_transf_6"/>
</dbReference>
<gene>
    <name evidence="1" type="ORF">SAMN05216244_1114</name>
</gene>
<dbReference type="Proteomes" id="UP000182347">
    <property type="component" value="Unassembled WGS sequence"/>
</dbReference>
<dbReference type="AlphaFoldDB" id="A0A1G9NQZ3"/>
<evidence type="ECO:0000313" key="2">
    <source>
        <dbReference type="Proteomes" id="UP000182347"/>
    </source>
</evidence>
<evidence type="ECO:0008006" key="3">
    <source>
        <dbReference type="Google" id="ProtNLM"/>
    </source>
</evidence>
<reference evidence="2" key="1">
    <citation type="submission" date="2016-10" db="EMBL/GenBank/DDBJ databases">
        <authorList>
            <person name="Varghese N."/>
            <person name="Submissions S."/>
        </authorList>
    </citation>
    <scope>NUCLEOTIDE SEQUENCE [LARGE SCALE GENOMIC DNA]</scope>
    <source>
        <strain evidence="2">CGMCC 1.6199</strain>
    </source>
</reference>
<proteinExistence type="predicted"/>
<dbReference type="STRING" id="482461.SAMN05216244_1114"/>
<name>A0A1G9NQZ3_9BACI</name>
<evidence type="ECO:0000313" key="1">
    <source>
        <dbReference type="EMBL" id="SDL88799.1"/>
    </source>
</evidence>
<dbReference type="Pfam" id="PF06042">
    <property type="entry name" value="NTP_transf_6"/>
    <property type="match status" value="1"/>
</dbReference>
<dbReference type="PANTHER" id="PTHR39166:SF1">
    <property type="entry name" value="BLL1166 PROTEIN"/>
    <property type="match status" value="1"/>
</dbReference>